<feature type="disulfide bond" evidence="17">
    <location>
        <begin position="1198"/>
        <end position="1213"/>
    </location>
</feature>
<evidence type="ECO:0000256" key="10">
    <source>
        <dbReference type="ARBA" id="ARBA00022989"/>
    </source>
</evidence>
<feature type="domain" description="Ig-like" evidence="24">
    <location>
        <begin position="3844"/>
        <end position="3912"/>
    </location>
</feature>
<feature type="disulfide bond" evidence="17">
    <location>
        <begin position="1860"/>
        <end position="1878"/>
    </location>
</feature>
<dbReference type="SMART" id="SM00179">
    <property type="entry name" value="EGF_CA"/>
    <property type="match status" value="2"/>
</dbReference>
<evidence type="ECO:0000259" key="21">
    <source>
        <dbReference type="PROSITE" id="PS50025"/>
    </source>
</evidence>
<feature type="disulfide bond" evidence="17">
    <location>
        <begin position="1631"/>
        <end position="1649"/>
    </location>
</feature>
<feature type="region of interest" description="Disordered" evidence="19">
    <location>
        <begin position="627"/>
        <end position="742"/>
    </location>
</feature>
<dbReference type="SMART" id="SM00408">
    <property type="entry name" value="IGc2"/>
    <property type="match status" value="13"/>
</dbReference>
<feature type="compositionally biased region" description="Basic and acidic residues" evidence="19">
    <location>
        <begin position="696"/>
        <end position="709"/>
    </location>
</feature>
<keyword evidence="9" id="KW-0084">Basement membrane</keyword>
<feature type="domain" description="Ig-like" evidence="24">
    <location>
        <begin position="3452"/>
        <end position="3539"/>
    </location>
</feature>
<dbReference type="PROSITE" id="PS01186">
    <property type="entry name" value="EGF_2"/>
    <property type="match status" value="2"/>
</dbReference>
<dbReference type="Pfam" id="PF00057">
    <property type="entry name" value="Ldl_recept_a"/>
    <property type="match status" value="19"/>
</dbReference>
<evidence type="ECO:0000259" key="22">
    <source>
        <dbReference type="PROSITE" id="PS50026"/>
    </source>
</evidence>
<feature type="domain" description="Ig-like" evidence="24">
    <location>
        <begin position="3661"/>
        <end position="3726"/>
    </location>
</feature>
<feature type="disulfide bond" evidence="17">
    <location>
        <begin position="1853"/>
        <end position="1865"/>
    </location>
</feature>
<feature type="domain" description="Ig-like" evidence="24">
    <location>
        <begin position="4115"/>
        <end position="4211"/>
    </location>
</feature>
<dbReference type="InterPro" id="IPR000742">
    <property type="entry name" value="EGF"/>
</dbReference>
<feature type="domain" description="Laminin IV type A" evidence="25">
    <location>
        <begin position="2027"/>
        <end position="2211"/>
    </location>
</feature>
<dbReference type="InterPro" id="IPR001791">
    <property type="entry name" value="Laminin_G"/>
</dbReference>
<dbReference type="InterPro" id="IPR013320">
    <property type="entry name" value="ConA-like_dom_sf"/>
</dbReference>
<dbReference type="SUPFAM" id="SSF48726">
    <property type="entry name" value="Immunoglobulin"/>
    <property type="match status" value="13"/>
</dbReference>
<protein>
    <submittedName>
        <fullName evidence="27">Basement membrane-specific heparan sulfate proteoglycan core protein</fullName>
    </submittedName>
</protein>
<keyword evidence="11" id="KW-0472">Membrane</keyword>
<evidence type="ECO:0000256" key="17">
    <source>
        <dbReference type="PROSITE-ProRule" id="PRU00124"/>
    </source>
</evidence>
<feature type="domain" description="Laminin IV type A" evidence="25">
    <location>
        <begin position="2740"/>
        <end position="2925"/>
    </location>
</feature>
<feature type="disulfide bond" evidence="17">
    <location>
        <begin position="1367"/>
        <end position="1385"/>
    </location>
</feature>
<sequence>MGAMSVRTPIANQQSAKSLWNMSLLWKLFTILVILQACGINAKELQNDLSFDDTFDIDQIDDSKLRSSRDLEEQAFIEDELQPVDEAEANSEGSWLVQSVKRVRRELGRLFGAENKQAAAGGNKVRKHHKKRSERNQAAGAAAAGGKKTHAEGHKKAQQNGHTKQSNGAKLQTKPKRNHKLQALNRHKKRQLFGDENEGSGFGNGDDEDAPIDDFGETDLWEAYVVVNLPWDDAYEDKTSDEFATLQSQIEAAFVEWFDDEYGYEEFALHVALMNAKRTDDYYRMHCTIQMDLPEKFGSFAQRVQHQLTSYRKMADLGMEADDQFYFRRVRDLQNHDFVDVTESGHDAQAHNNGGGAGAGAYGGHDSNNNGYYDQGHGYDANNQDNGHGYYDQENAGHGHEDGHTNAYDSTNAYDNDNNNNHGYDDNNNNNNGYDVYGNNNAYDPYGHGSTEDNNNNNGYDNNNAYDPNDPYAQGHTEDTNNHNAYDTNNAYDPNDPYAQGHTEDHNAYDPYGHGNTESNAYDSNNNNNGYEDNSNNNAYDPYAHDPYAHGNTHEEPEEEGEEETEQEHEAPRPNIMVYDCDQNPDGDFQCANGDVIPCYKRCNNYVDCLDESDEEPDMCKVVLEREEEEIEESTNEDEDNWGSWPNVNKETSTDDSWVTPESHPDAGHHDTHAVEEDEEEKEEEEEHSPTYETIDYDRPIDAERRVEEPVNAGGNVYGGEEDHHHGGAGGLDNNIFESSGDYSPVTETSAVFTPPTGCRGDSTYTCRESNVQICDEHLCDGVEHCPDGEDELNCGSDDEFNYEKVCSANEFMCDQRCLPMEYRCNGYNECNDGSDERDCPEKECKSTEYKCRAGNCIDSARRCDNIRDCPDGDDEDDRCPVVCSSDQYLCRDGITCISEGKVCDGIEDCVDGDDEEHCDSSGDRRDFFEQDGDEEYCRYNEFRCDNGQCILYREVCDNIYDCSDYSDERDCDLHDIEENKFDEDEIIREYAPHHQRPTQAPSRPQSPYLGGYIGSGLHELDMYDYSFYQKANDHNPCSSTQFRCGNNVCIPLKLRCDGFYHCNDLTDETGCDEDQESHFDYNRPVTQRPPANIVQTTRATARRNTTAASYWTRPTTTTTTTTTKRTTPTTTPAPTRKSCLPNEFMCENGDCLALEAVCDGTGDCPRFDDETYGLCNCEHDKFQCKRGGGCLPKTQVCDGRAQCRDGSDEMNCHFTATFNKTRNLAECLSYQFQCADGICIADYKLCNGITDCLDGSDELSCPINYDDTNYDFEPDDSLSECDLYEFECDYSRCIPLEKKCDGYPDCDDETDEIDCPPFTDKCHDNEFECDNNYCILRGQLCNGIPNCNDGTDEKNCTFCREGAYLCTTGECIAANMHCNGHNDCADGSDEHNCVLCSVGYFKCNNTCVTSNLNCDGHIDCEDGIDEQNCPERGISNEINNEIFANEVCGRDQFQCSDFECIEKKFMCDGRPDCRDKSDESEDLCKLKVTNVLTPDDCDSSQFFCDDDCHPSSIRCNGAYDCADRTDEQDCPAKDPYPPQRFPTYPCPQHTCPNGKCYSENERCDGTAQCDDGSDELDCCAPDQFRCRNGDCIPSYYHCNGHRDCMDNSDEEECADPAVPASRCLPSQFRCDNGQCISAYARCNGYVDCADSSDERYCPDSPTTPAPQLNLKTYPDNQIIKERREVIFRCRDEGMLRAKVRWTRPGGRPLPVGAVDKDGRLEIPNIRVEDGGTYVCEAVGYPRHVSGQQVSVQLTVEKYNPRDDRLPSACSAIQATCMNGECIDKSQICDGIPHCSDGSDEHSCSQGRKCQPNQFMCRNSKCVDRVWRCDGENDCGDNSDEESCDPEPSGAPCRYDEFQCRSGHCIPKSFQCDDTNDCRDGSDEIGCMAPDKLREPPPTQFLRPGDSLNLTCVGVGTPTPVIVWRLNWGHVPEKCVSKSYSGTGTLYCPDMQYGDSGAYSCEIINSKGSKFTTDTMVTVERPERPGVCSPGTFNDDAQHSSECLNCFCFGIAKSCKSSDLFISTIQPPITSHRVVNVELSPYSNIVINEAPSSGILNLRHGVQFRASDVLYGSRSTPYLALPADFMGNQLKSYGGYLKYDVRYDGTGTPTRHPDVIVTGNGFTLTYRSRSPAQPSFVNHMEIPFVPGSWTKTDGRSATREEIMMVLTNVDNVLVRLGYIEATEREVEVTNIMMTSAGPYDQGLGQASLVEKCSCPVGYSGDSCESCAPGYVRQPGGAWLGRCVPHIPEPCPEGTYGDPRRGIPCRECPCPQTGANNFATGCSLGPDNEVTCRCNEGYMGRRCETCAPGYEGNPLAPGGRCYPTPDHNCNAEGTYSIMPNKTCECKSLVSGERCDTCKSGSFHLNSFTYTGCIECFCSGLPVSCGSSTWNRDQITSSFGRSRAPHGFSLIRNYNTEPAPVPFNENGASLTFNEPSTSEPLYWSLPAQFLGNQITAYGGKLSYNLSYNPMPGGLMSRSTSPDVVIKSGEDVTLIHYRKTGFNPSQPNSYSIQMIENSWQRSDGQTVNRQHLLMALSKIDAIYIKATYTTSTKNGALTSVSMDIASASSRSGARAWEVEECRCPPGYVGTSCERCAPGYKRNEEAGLYLGLCEPCECNGHSSQCDAETGVCLNCADNTEGDFCERCAYGYVGDATGGTPYDCVSQGSPRPPQPPQPPQNETCYHCNQAGTASCYGDYCYCKSNVQGSRCDQCRPGTYALSADNPDGCEECFCSGKSTTCSAASLYRQLIPVDFFGSPPLFTDEEGQIADRDNLNFDVARNEYTYSYTSYTPKYWSLRGSVLGNQLYSYGGELSYTLSVDSYGHYEPGNDVVLIGNGMKLIWSRPNAEQDNEEYKIRLHEDENWQTMQRGGMQRASRLDFMNVLQNLEHILIRATPKIPTQRSSISDVILESAVETPQPGAEQAIDIEMCNCPPEYSGSSCESCAPLHYRQTDGSCRRCPCQDDNTQSCSLDERGYVKCQCRSGYAGDRCQNMVPANKEDKPCVKERGFCCSGFQFNIELNQTISPNETLMIFRGKQYVGNMTKLFYGCKEDDGSGPIISTTPQPEYKTQITVSIKKPVISIVPIGGSITLSCSGYFAYNRAPVVVTWYKLNGDMPFHYEQADGVLRLYDLQIHDSGTYICQARNDQTQHIFQDNVTITITESSRRSPAKIDSLAPYHTFTEYVPNEIVCDVSGNPTPTVTWIRVDNQMSTEVTVEGNRLIFDRPRKSDEGRYRCQASNGEGYADEKYTEVYVETAVAPSTPAPRETVYIEPPYYAGEAGQTVRLTCHSISNINLKYEWTKDGYPIYRQHNIILLDNTLEIRDSSPRDSGTYTCVGIDMRGRRNYTSDARVNVEESRDSTHTYGTPPVIRTMREEHLVVQGHDFTITCEASGNPRPTIKWTKVHESLGDNVHQSGNVLRISSARPDNRGVYVCVAENNVASDQASTYIEIEPRERPTVDIDPKEPQVLNVGSQGMLYCTATGIPTPRVQWSRVDGLPMSPRHQMQHNEPGYIVIDNLALEDTGDYKCEATNEVGSATAISTIRVIEAPVISLQPDLEIVSVTEGDELKITCSAKGTPTPNVRWIKEDVVSYGFTPALAGAQSNEAVLEFYRVSMQDAKTYKCIATNEAGTDERYVVLDVKYRRGDVGPDGDVDDSRLPTYNPYPPPYTRPETVMETKPGENVTLICDLQNSFRTIWERDDGRPLPDNSFYDGTKLVIYHMTENSAGRYRCNSLDNRGSILRFHLWELRYLPVPRITLHPEMPIRVNVNSDVTITCNVEGPQPIAVSWHTDNNRPLTASVSTNNEYLNFREITPAAAGRYYCLASNAYGNSTAYAEVIVNRGRTYESQPQARQYQIMEGEDIFMTCDVEANLVPVRGEIHYNWRREDGQPLPPNAMVRSNRLAINNVRQQDGGRYICESYTANGVSPPSYADLYVKRGHSVNDIPCMVLYICTDYKPLRKIKTKPLTPDTAPIALPPAPGSLAAPSGFNTHNGGACLPSDFKCVSHPHTCVAKHMVCDGIHDCTDHSDEFNCTRTEAPPSGQAKNYKRWKKHNRQHPMPGVVRNKRKFPLLGQSRRSSPPPPQPIKAPTTRRHDVFHVKPLKFAGVRPMPQPYYPPAPLPHYSTTTPRHRDLSLKLDQQHSNLRVGESTEVECYSSDNSYTDVVWERADGKPLPLHIKQIGNRLIINHVTPDDAGNYLCKCKTDEGDLYTTSYELAIEANTHEWKHPKIEHAEVGSAVKLHCDAEDAHLSPHYRWSRQYGQMQMGTDILSDTLSLQNVQANDAGTYVCTATAPNGESVDYPTILVVTGAIPHFHQEPLSYMSFPTLRDSYVKFNFDITFRPEQGDGLLLFNGQKRGNGDYISLSLNDQYPEFRFDLDGKTMIVRGEQALTLNEWHTIRVHRFRRDGYMQVDGEHPIAFPTLSASSSLDLAEDLYLGGVPSWDILPEEAIEQQIGFAGCISRLTLQDSIIELMKEAKMKEGITACKPCDSNPCSNSGICLESQTEMGYTCVCQQGWTGRHCAVEGTQCTPGICGTGRCENTETGMECLCPLNKTGDRCQYIEHLNENSLAFKKNSFAAYGTPRASKLNIKFQVRPNSLEDAVLLYAAESRLPSGDYVAVVLRNKHVELIINTGARLKPVVVRSLHPLPANKWTEIEIARRFGEGILRVGTDPEQKAKAAGAARTLYIKTPMYVGGFDHEKITLNRDVNITQGFDGCISNLFEGQRQLNLIADIQDAANIQNCGEINEIEQNETFDHDVEQNACSSDPCENGGTCVVENDEAVCLCNIGFAGKHCEDHISLQFDANFHGNGYLELNRSQFDENVEQKFSSAAMVFSTTAPDGLLLWWGQPKGEAYTGQDFMAVAIVDGIAEFAFRLNGEEKVIRNPDKRVDDGIRHILLIKRTDNTAILELDHILYADETKDTGKDTMSLPGHVFIGGAPNLESFTGGRYKHHFNGCVRVVEGEASGIIEVGKVAISGNNVDTCPNADEDVDFDGTEPPVV</sequence>
<reference evidence="27" key="1">
    <citation type="submission" date="2025-08" db="UniProtKB">
        <authorList>
            <consortium name="RefSeq"/>
        </authorList>
    </citation>
    <scope>IDENTIFICATION</scope>
</reference>
<dbReference type="SMART" id="SM00181">
    <property type="entry name" value="EGF"/>
    <property type="match status" value="7"/>
</dbReference>
<feature type="disulfide bond" evidence="17">
    <location>
        <begin position="1282"/>
        <end position="1294"/>
    </location>
</feature>
<dbReference type="PRINTS" id="PR00261">
    <property type="entry name" value="LDLRECEPTOR"/>
</dbReference>
<feature type="domain" description="Ig-like" evidence="24">
    <location>
        <begin position="1667"/>
        <end position="1755"/>
    </location>
</feature>
<dbReference type="CDD" id="cd00096">
    <property type="entry name" value="Ig"/>
    <property type="match status" value="4"/>
</dbReference>
<dbReference type="PROSITE" id="PS01209">
    <property type="entry name" value="LDLRA_1"/>
    <property type="match status" value="11"/>
</dbReference>
<feature type="disulfide bond" evidence="17">
    <location>
        <begin position="1140"/>
        <end position="1152"/>
    </location>
</feature>
<feature type="disulfide bond" evidence="17">
    <location>
        <begin position="825"/>
        <end position="840"/>
    </location>
</feature>
<feature type="signal peptide" evidence="20">
    <location>
        <begin position="1"/>
        <end position="42"/>
    </location>
</feature>
<dbReference type="SMART" id="SM00180">
    <property type="entry name" value="EGF_Lam"/>
    <property type="match status" value="5"/>
</dbReference>
<dbReference type="Proteomes" id="UP001652621">
    <property type="component" value="Unplaced"/>
</dbReference>
<feature type="compositionally biased region" description="Gly residues" evidence="19">
    <location>
        <begin position="353"/>
        <end position="363"/>
    </location>
</feature>
<feature type="compositionally biased region" description="Basic and acidic residues" evidence="19">
    <location>
        <begin position="395"/>
        <end position="404"/>
    </location>
</feature>
<feature type="domain" description="Ig-like" evidence="24">
    <location>
        <begin position="3053"/>
        <end position="3155"/>
    </location>
</feature>
<feature type="disulfide bond" evidence="17">
    <location>
        <begin position="1872"/>
        <end position="1887"/>
    </location>
</feature>
<feature type="disulfide bond" evidence="17">
    <location>
        <begin position="591"/>
        <end position="609"/>
    </location>
</feature>
<feature type="disulfide bond" evidence="17">
    <location>
        <begin position="1415"/>
        <end position="1430"/>
    </location>
</feature>
<dbReference type="PROSITE" id="PS50027">
    <property type="entry name" value="EGF_LAM_2"/>
    <property type="match status" value="2"/>
</dbReference>
<feature type="domain" description="EGF-like" evidence="22">
    <location>
        <begin position="4518"/>
        <end position="4553"/>
    </location>
</feature>
<dbReference type="Pfam" id="PF07679">
    <property type="entry name" value="I-set"/>
    <property type="match status" value="1"/>
</dbReference>
<dbReference type="InterPro" id="IPR013783">
    <property type="entry name" value="Ig-like_fold"/>
</dbReference>
<feature type="disulfide bond" evidence="17">
    <location>
        <begin position="1829"/>
        <end position="1844"/>
    </location>
</feature>
<dbReference type="SMART" id="SM00281">
    <property type="entry name" value="LamB"/>
    <property type="match status" value="3"/>
</dbReference>
<dbReference type="InterPro" id="IPR013151">
    <property type="entry name" value="Immunoglobulin_dom"/>
</dbReference>
<feature type="disulfide bond" evidence="17">
    <location>
        <begin position="945"/>
        <end position="963"/>
    </location>
</feature>
<feature type="domain" description="Laminin G" evidence="21">
    <location>
        <begin position="4560"/>
        <end position="4736"/>
    </location>
</feature>
<feature type="disulfide bond" evidence="17">
    <location>
        <begin position="1789"/>
        <end position="1804"/>
    </location>
</feature>
<comment type="subcellular location">
    <subcellularLocation>
        <location evidence="3">Endomembrane system</location>
    </subcellularLocation>
    <subcellularLocation>
        <location evidence="1">Membrane</location>
        <topology evidence="1">Single-pass membrane protein</topology>
    </subcellularLocation>
    <subcellularLocation>
        <location evidence="2">Secreted</location>
        <location evidence="2">Extracellular space</location>
        <location evidence="2">Extracellular matrix</location>
        <location evidence="2">Basement membrane</location>
    </subcellularLocation>
</comment>
<dbReference type="Pfam" id="PF02210">
    <property type="entry name" value="Laminin_G_2"/>
    <property type="match status" value="1"/>
</dbReference>
<dbReference type="InterPro" id="IPR001881">
    <property type="entry name" value="EGF-like_Ca-bd_dom"/>
</dbReference>
<feature type="domain" description="Ig-like" evidence="24">
    <location>
        <begin position="3362"/>
        <end position="3445"/>
    </location>
</feature>
<dbReference type="InterPro" id="IPR003599">
    <property type="entry name" value="Ig_sub"/>
</dbReference>
<feature type="compositionally biased region" description="Polar residues" evidence="19">
    <location>
        <begin position="644"/>
        <end position="657"/>
    </location>
</feature>
<dbReference type="Gene3D" id="2.170.300.10">
    <property type="entry name" value="Tie2 ligand-binding domain superfamily"/>
    <property type="match status" value="3"/>
</dbReference>
<feature type="disulfide bond" evidence="16">
    <location>
        <begin position="4950"/>
        <end position="4977"/>
    </location>
</feature>
<feature type="disulfide bond" evidence="17">
    <location>
        <begin position="1057"/>
        <end position="1072"/>
    </location>
</feature>
<feature type="disulfide bond" evidence="17">
    <location>
        <begin position="1045"/>
        <end position="1063"/>
    </location>
</feature>
<feature type="disulfide bond" evidence="17">
    <location>
        <begin position="1552"/>
        <end position="1570"/>
    </location>
</feature>
<feature type="domain" description="Laminin G" evidence="21">
    <location>
        <begin position="4305"/>
        <end position="4482"/>
    </location>
</feature>
<evidence type="ECO:0000256" key="1">
    <source>
        <dbReference type="ARBA" id="ARBA00004167"/>
    </source>
</evidence>
<dbReference type="InterPro" id="IPR023415">
    <property type="entry name" value="LDLR_class-A_CS"/>
</dbReference>
<keyword evidence="5" id="KW-0272">Extracellular matrix</keyword>
<feature type="disulfide bond" evidence="17">
    <location>
        <begin position="1810"/>
        <end position="1822"/>
    </location>
</feature>
<feature type="region of interest" description="Disordered" evidence="19">
    <location>
        <begin position="115"/>
        <end position="213"/>
    </location>
</feature>
<dbReference type="InterPro" id="IPR002172">
    <property type="entry name" value="LDrepeatLR_classA_rpt"/>
</dbReference>
<feature type="disulfide bond" evidence="17">
    <location>
        <begin position="1456"/>
        <end position="1474"/>
    </location>
</feature>
<gene>
    <name evidence="27" type="primary">LOC101900481</name>
</gene>
<keyword evidence="15" id="KW-0245">EGF-like domain</keyword>
<feature type="disulfide bond" evidence="17">
    <location>
        <begin position="1587"/>
        <end position="1605"/>
    </location>
</feature>
<feature type="compositionally biased region" description="Basic and acidic residues" evidence="19">
    <location>
        <begin position="543"/>
        <end position="555"/>
    </location>
</feature>
<dbReference type="GeneID" id="101900481"/>
<dbReference type="Gene3D" id="4.10.400.10">
    <property type="entry name" value="Low-density Lipoprotein Receptor"/>
    <property type="match status" value="19"/>
</dbReference>
<feature type="disulfide bond" evidence="17">
    <location>
        <begin position="1516"/>
        <end position="1531"/>
    </location>
</feature>
<dbReference type="PROSITE" id="PS00022">
    <property type="entry name" value="EGF_1"/>
    <property type="match status" value="4"/>
</dbReference>
<feature type="disulfide bond" evidence="17">
    <location>
        <begin position="1564"/>
        <end position="1579"/>
    </location>
</feature>
<dbReference type="SMART" id="SM00409">
    <property type="entry name" value="IG"/>
    <property type="match status" value="13"/>
</dbReference>
<evidence type="ECO:0000256" key="6">
    <source>
        <dbReference type="ARBA" id="ARBA00022692"/>
    </source>
</evidence>
<dbReference type="Pfam" id="PF00053">
    <property type="entry name" value="EGF_laminin"/>
    <property type="match status" value="5"/>
</dbReference>
<dbReference type="PROSITE" id="PS50068">
    <property type="entry name" value="LDLRA_2"/>
    <property type="match status" value="23"/>
</dbReference>
<dbReference type="InterPro" id="IPR000034">
    <property type="entry name" value="Laminin_IV"/>
</dbReference>
<feature type="disulfide bond" evidence="17">
    <location>
        <begin position="780"/>
        <end position="795"/>
    </location>
</feature>
<dbReference type="InterPro" id="IPR036055">
    <property type="entry name" value="LDL_receptor-like_sf"/>
</dbReference>
<dbReference type="InterPro" id="IPR002049">
    <property type="entry name" value="LE_dom"/>
</dbReference>
<dbReference type="Pfam" id="PF00047">
    <property type="entry name" value="ig"/>
    <property type="match status" value="2"/>
</dbReference>
<feature type="compositionally biased region" description="Polar residues" evidence="19">
    <location>
        <begin position="482"/>
        <end position="492"/>
    </location>
</feature>
<feature type="disulfide bond" evidence="17">
    <location>
        <begin position="1580"/>
        <end position="1592"/>
    </location>
</feature>
<feature type="disulfide bond" evidence="17">
    <location>
        <begin position="1323"/>
        <end position="1335"/>
    </location>
</feature>
<dbReference type="CDD" id="cd00055">
    <property type="entry name" value="EGF_Lam"/>
    <property type="match status" value="4"/>
</dbReference>
<dbReference type="SUPFAM" id="SSF57424">
    <property type="entry name" value="LDL receptor-like module"/>
    <property type="match status" value="21"/>
</dbReference>
<evidence type="ECO:0000256" key="14">
    <source>
        <dbReference type="ARBA" id="ARBA00023292"/>
    </source>
</evidence>
<feature type="disulfide bond" evidence="17">
    <location>
        <begin position="1247"/>
        <end position="1262"/>
    </location>
</feature>
<keyword evidence="12 15" id="KW-1015">Disulfide bond</keyword>
<dbReference type="Pfam" id="PF00008">
    <property type="entry name" value="EGF"/>
    <property type="match status" value="2"/>
</dbReference>
<dbReference type="Gene3D" id="2.60.120.200">
    <property type="match status" value="3"/>
</dbReference>
<feature type="disulfide bond" evidence="17">
    <location>
        <begin position="938"/>
        <end position="950"/>
    </location>
</feature>
<evidence type="ECO:0000256" key="18">
    <source>
        <dbReference type="PROSITE-ProRule" id="PRU00460"/>
    </source>
</evidence>
<feature type="disulfide bond" evidence="18">
    <location>
        <begin position="2293"/>
        <end position="2302"/>
    </location>
</feature>
<evidence type="ECO:0000256" key="4">
    <source>
        <dbReference type="ARBA" id="ARBA00022525"/>
    </source>
</evidence>
<evidence type="ECO:0000256" key="2">
    <source>
        <dbReference type="ARBA" id="ARBA00004302"/>
    </source>
</evidence>
<feature type="disulfide bond" evidence="15">
    <location>
        <begin position="4487"/>
        <end position="4504"/>
    </location>
</feature>
<feature type="disulfide bond" evidence="17">
    <location>
        <begin position="1643"/>
        <end position="1658"/>
    </location>
</feature>
<evidence type="ECO:0000256" key="15">
    <source>
        <dbReference type="PROSITE-ProRule" id="PRU00076"/>
    </source>
</evidence>
<feature type="domain" description="EGF-like" evidence="22">
    <location>
        <begin position="4753"/>
        <end position="4789"/>
    </location>
</feature>
<feature type="domain" description="Ig-like" evidence="24">
    <location>
        <begin position="3749"/>
        <end position="3835"/>
    </location>
</feature>
<comment type="caution">
    <text evidence="15">Lacks conserved residue(s) required for the propagation of feature annotation.</text>
</comment>
<feature type="disulfide bond" evidence="17">
    <location>
        <begin position="1379"/>
        <end position="1394"/>
    </location>
</feature>
<evidence type="ECO:0000256" key="7">
    <source>
        <dbReference type="ARBA" id="ARBA00022729"/>
    </source>
</evidence>
<dbReference type="InterPro" id="IPR003598">
    <property type="entry name" value="Ig_sub2"/>
</dbReference>
<feature type="domain" description="Ig-like" evidence="24">
    <location>
        <begin position="3260"/>
        <end position="3348"/>
    </location>
</feature>
<keyword evidence="14 18" id="KW-0424">Laminin EGF-like domain</keyword>
<feature type="compositionally biased region" description="Polar residues" evidence="19">
    <location>
        <begin position="158"/>
        <end position="170"/>
    </location>
</feature>
<accession>A0ABM3V3J8</accession>
<feature type="domain" description="Ig-like" evidence="24">
    <location>
        <begin position="1890"/>
        <end position="1978"/>
    </location>
</feature>
<keyword evidence="6" id="KW-0812">Transmembrane</keyword>
<feature type="disulfide bond" evidence="17">
    <location>
        <begin position="1289"/>
        <end position="1307"/>
    </location>
</feature>
<feature type="compositionally biased region" description="Acidic residues" evidence="19">
    <location>
        <begin position="676"/>
        <end position="687"/>
    </location>
</feature>
<keyword evidence="10" id="KW-1133">Transmembrane helix</keyword>
<feature type="domain" description="Laminin IV type A" evidence="25">
    <location>
        <begin position="2401"/>
        <end position="2577"/>
    </location>
</feature>
<feature type="disulfide bond" evidence="17">
    <location>
        <begin position="845"/>
        <end position="857"/>
    </location>
</feature>
<feature type="disulfide bond" evidence="17">
    <location>
        <begin position="1228"/>
        <end position="1240"/>
    </location>
</feature>
<feature type="domain" description="Laminin EGF-like" evidence="23">
    <location>
        <begin position="2267"/>
        <end position="2322"/>
    </location>
</feature>
<feature type="domain" description="Laminin G" evidence="21">
    <location>
        <begin position="4795"/>
        <end position="4977"/>
    </location>
</feature>
<evidence type="ECO:0000256" key="19">
    <source>
        <dbReference type="SAM" id="MobiDB-lite"/>
    </source>
</evidence>
<feature type="disulfide bond" evidence="15">
    <location>
        <begin position="4543"/>
        <end position="4552"/>
    </location>
</feature>
<evidence type="ECO:0000313" key="26">
    <source>
        <dbReference type="Proteomes" id="UP001652621"/>
    </source>
</evidence>
<dbReference type="PROSITE" id="PS50026">
    <property type="entry name" value="EGF_3"/>
    <property type="match status" value="3"/>
</dbReference>
<feature type="chain" id="PRO_5047002133" evidence="20">
    <location>
        <begin position="43"/>
        <end position="4994"/>
    </location>
</feature>
<evidence type="ECO:0000256" key="9">
    <source>
        <dbReference type="ARBA" id="ARBA00022869"/>
    </source>
</evidence>
<dbReference type="CDD" id="cd00112">
    <property type="entry name" value="LDLa"/>
    <property type="match status" value="21"/>
</dbReference>
<evidence type="ECO:0000256" key="20">
    <source>
        <dbReference type="SAM" id="SignalP"/>
    </source>
</evidence>
<proteinExistence type="predicted"/>
<evidence type="ECO:0000256" key="11">
    <source>
        <dbReference type="ARBA" id="ARBA00023136"/>
    </source>
</evidence>
<evidence type="ECO:0000256" key="12">
    <source>
        <dbReference type="ARBA" id="ARBA00023157"/>
    </source>
</evidence>
<feature type="domain" description="Ig-like" evidence="24">
    <location>
        <begin position="3164"/>
        <end position="3248"/>
    </location>
</feature>
<feature type="region of interest" description="Disordered" evidence="19">
    <location>
        <begin position="345"/>
        <end position="573"/>
    </location>
</feature>
<dbReference type="InterPro" id="IPR013098">
    <property type="entry name" value="Ig_I-set"/>
</dbReference>
<feature type="disulfide bond" evidence="17">
    <location>
        <begin position="852"/>
        <end position="870"/>
    </location>
</feature>
<feature type="disulfide bond" evidence="17">
    <location>
        <begin position="1599"/>
        <end position="1614"/>
    </location>
</feature>
<feature type="compositionally biased region" description="Acidic residues" evidence="19">
    <location>
        <begin position="556"/>
        <end position="567"/>
    </location>
</feature>
<feature type="disulfide bond" evidence="15">
    <location>
        <begin position="4779"/>
        <end position="4788"/>
    </location>
</feature>
<evidence type="ECO:0000256" key="3">
    <source>
        <dbReference type="ARBA" id="ARBA00004308"/>
    </source>
</evidence>
<feature type="compositionally biased region" description="Acidic residues" evidence="19">
    <location>
        <begin position="627"/>
        <end position="641"/>
    </location>
</feature>
<feature type="domain" description="EGF-like" evidence="22">
    <location>
        <begin position="4480"/>
        <end position="4516"/>
    </location>
</feature>
<dbReference type="PROSITE" id="PS01248">
    <property type="entry name" value="EGF_LAM_1"/>
    <property type="match status" value="4"/>
</dbReference>
<dbReference type="SMART" id="SM00282">
    <property type="entry name" value="LamG"/>
    <property type="match status" value="3"/>
</dbReference>
<feature type="disulfide bond" evidence="17">
    <location>
        <begin position="1301"/>
        <end position="1316"/>
    </location>
</feature>
<evidence type="ECO:0000256" key="16">
    <source>
        <dbReference type="PROSITE-ProRule" id="PRU00122"/>
    </source>
</evidence>
<feature type="disulfide bond" evidence="15">
    <location>
        <begin position="4506"/>
        <end position="4515"/>
    </location>
</feature>
<dbReference type="SUPFAM" id="SSF57196">
    <property type="entry name" value="EGF/Laminin"/>
    <property type="match status" value="4"/>
</dbReference>
<feature type="disulfide bond" evidence="17">
    <location>
        <begin position="1342"/>
        <end position="1357"/>
    </location>
</feature>
<dbReference type="CDD" id="cd00054">
    <property type="entry name" value="EGF_CA"/>
    <property type="match status" value="2"/>
</dbReference>
<dbReference type="InterPro" id="IPR050685">
    <property type="entry name" value="LDLR"/>
</dbReference>
<feature type="disulfide bond" evidence="17">
    <location>
        <begin position="1147"/>
        <end position="1165"/>
    </location>
</feature>
<feature type="disulfide bond" evidence="17">
    <location>
        <begin position="1038"/>
        <end position="1050"/>
    </location>
</feature>
<feature type="disulfide bond" evidence="17">
    <location>
        <begin position="1770"/>
        <end position="1782"/>
    </location>
</feature>
<dbReference type="Gene3D" id="2.40.128.620">
    <property type="match status" value="2"/>
</dbReference>
<feature type="region of interest" description="Disordered" evidence="19">
    <location>
        <begin position="3643"/>
        <end position="3670"/>
    </location>
</feature>
<evidence type="ECO:0000259" key="24">
    <source>
        <dbReference type="PROSITE" id="PS50835"/>
    </source>
</evidence>
<feature type="domain" description="Laminin EGF-like" evidence="23">
    <location>
        <begin position="2612"/>
        <end position="2661"/>
    </location>
</feature>
<evidence type="ECO:0000256" key="13">
    <source>
        <dbReference type="ARBA" id="ARBA00023180"/>
    </source>
</evidence>
<evidence type="ECO:0000313" key="27">
    <source>
        <dbReference type="RefSeq" id="XP_058980357.1"/>
    </source>
</evidence>
<dbReference type="Pfam" id="PF24973">
    <property type="entry name" value="EGF_LMN_ATRN"/>
    <property type="match status" value="1"/>
</dbReference>
<feature type="compositionally biased region" description="Basic residues" evidence="19">
    <location>
        <begin position="124"/>
        <end position="133"/>
    </location>
</feature>
<feature type="disulfide bond" evidence="17">
    <location>
        <begin position="1330"/>
        <end position="1348"/>
    </location>
</feature>
<dbReference type="SMART" id="SM00192">
    <property type="entry name" value="LDLa"/>
    <property type="match status" value="23"/>
</dbReference>
<dbReference type="PROSITE" id="PS50025">
    <property type="entry name" value="LAM_G_DOMAIN"/>
    <property type="match status" value="3"/>
</dbReference>
<dbReference type="Pfam" id="PF00054">
    <property type="entry name" value="Laminin_G_1"/>
    <property type="match status" value="2"/>
</dbReference>
<dbReference type="InterPro" id="IPR056863">
    <property type="entry name" value="LMN_ATRN_NET-like_EGF"/>
</dbReference>
<keyword evidence="4" id="KW-0964">Secreted</keyword>
<feature type="disulfide bond" evidence="17">
    <location>
        <begin position="1235"/>
        <end position="1253"/>
    </location>
</feature>
<dbReference type="Pfam" id="PF13927">
    <property type="entry name" value="Ig_3"/>
    <property type="match status" value="9"/>
</dbReference>
<feature type="disulfide bond" evidence="17">
    <location>
        <begin position="1449"/>
        <end position="1461"/>
    </location>
</feature>
<feature type="region of interest" description="Disordered" evidence="19">
    <location>
        <begin position="4029"/>
        <end position="4087"/>
    </location>
</feature>
<feature type="compositionally biased region" description="Low complexity" evidence="19">
    <location>
        <begin position="453"/>
        <end position="473"/>
    </location>
</feature>
<dbReference type="InterPro" id="IPR036179">
    <property type="entry name" value="Ig-like_dom_sf"/>
</dbReference>
<keyword evidence="8" id="KW-0677">Repeat</keyword>
<dbReference type="SUPFAM" id="SSF49899">
    <property type="entry name" value="Concanavalin A-like lectins/glucanases"/>
    <property type="match status" value="3"/>
</dbReference>
<dbReference type="PROSITE" id="PS50835">
    <property type="entry name" value="IG_LIKE"/>
    <property type="match status" value="13"/>
</dbReference>
<dbReference type="Gene3D" id="2.60.40.10">
    <property type="entry name" value="Immunoglobulins"/>
    <property type="match status" value="13"/>
</dbReference>
<feature type="disulfide bond" evidence="15">
    <location>
        <begin position="4522"/>
        <end position="4532"/>
    </location>
</feature>
<feature type="compositionally biased region" description="Basic residues" evidence="19">
    <location>
        <begin position="173"/>
        <end position="191"/>
    </location>
</feature>
<feature type="disulfide bond" evidence="17">
    <location>
        <begin position="1360"/>
        <end position="1372"/>
    </location>
</feature>
<evidence type="ECO:0000256" key="8">
    <source>
        <dbReference type="ARBA" id="ARBA00022737"/>
    </source>
</evidence>
<feature type="compositionally biased region" description="Low complexity" evidence="19">
    <location>
        <begin position="516"/>
        <end position="540"/>
    </location>
</feature>
<dbReference type="PROSITE" id="PS51115">
    <property type="entry name" value="LAMININ_IVA"/>
    <property type="match status" value="3"/>
</dbReference>
<dbReference type="CDD" id="cd00110">
    <property type="entry name" value="LamG"/>
    <property type="match status" value="3"/>
</dbReference>
<dbReference type="RefSeq" id="XP_058980357.1">
    <property type="nucleotide sequence ID" value="XM_059124374.1"/>
</dbReference>
<dbReference type="InterPro" id="IPR007110">
    <property type="entry name" value="Ig-like_dom"/>
</dbReference>
<feature type="domain" description="Ig-like" evidence="24">
    <location>
        <begin position="4230"/>
        <end position="4294"/>
    </location>
</feature>
<feature type="compositionally biased region" description="Basic residues" evidence="19">
    <location>
        <begin position="4040"/>
        <end position="4050"/>
    </location>
</feature>
<evidence type="ECO:0000259" key="25">
    <source>
        <dbReference type="PROSITE" id="PS51115"/>
    </source>
</evidence>
<feature type="disulfide bond" evidence="18">
    <location>
        <begin position="2631"/>
        <end position="2640"/>
    </location>
</feature>
<feature type="disulfide bond" evidence="17">
    <location>
        <begin position="904"/>
        <end position="919"/>
    </location>
</feature>
<feature type="disulfide bond" evidence="17">
    <location>
        <begin position="1817"/>
        <end position="1835"/>
    </location>
</feature>
<evidence type="ECO:0000256" key="5">
    <source>
        <dbReference type="ARBA" id="ARBA00022530"/>
    </source>
</evidence>
<feature type="disulfide bond" evidence="17">
    <location>
        <begin position="957"/>
        <end position="972"/>
    </location>
</feature>
<dbReference type="Gene3D" id="2.10.25.10">
    <property type="entry name" value="Laminin"/>
    <property type="match status" value="4"/>
</dbReference>
<feature type="disulfide bond" evidence="17">
    <location>
        <begin position="4012"/>
        <end position="4027"/>
    </location>
</feature>
<keyword evidence="7 20" id="KW-0732">Signal</keyword>
<feature type="disulfide bond" evidence="17">
    <location>
        <begin position="1777"/>
        <end position="1795"/>
    </location>
</feature>
<dbReference type="Pfam" id="PF00052">
    <property type="entry name" value="Laminin_B"/>
    <property type="match status" value="3"/>
</dbReference>
<feature type="compositionally biased region" description="Basic and acidic residues" evidence="19">
    <location>
        <begin position="663"/>
        <end position="675"/>
    </location>
</feature>
<feature type="compositionally biased region" description="Low complexity" evidence="19">
    <location>
        <begin position="406"/>
        <end position="444"/>
    </location>
</feature>
<feature type="disulfide bond" evidence="17">
    <location>
        <begin position="1624"/>
        <end position="1636"/>
    </location>
</feature>
<dbReference type="PANTHER" id="PTHR24270:SF60">
    <property type="entry name" value="CUB AND LDLA DOMAIN, ISOFORM A-RELATED"/>
    <property type="match status" value="1"/>
</dbReference>
<evidence type="ECO:0000259" key="23">
    <source>
        <dbReference type="PROSITE" id="PS50027"/>
    </source>
</evidence>
<dbReference type="PANTHER" id="PTHR24270">
    <property type="entry name" value="LOW-DENSITY LIPOPROTEIN RECEPTOR-RELATED"/>
    <property type="match status" value="1"/>
</dbReference>
<keyword evidence="13" id="KW-0325">Glycoprotein</keyword>
<feature type="domain" description="Ig-like" evidence="24">
    <location>
        <begin position="3544"/>
        <end position="3632"/>
    </location>
</feature>
<organism evidence="26 27">
    <name type="scientific">Musca domestica</name>
    <name type="common">House fly</name>
    <dbReference type="NCBI Taxonomy" id="7370"/>
    <lineage>
        <taxon>Eukaryota</taxon>
        <taxon>Metazoa</taxon>
        <taxon>Ecdysozoa</taxon>
        <taxon>Arthropoda</taxon>
        <taxon>Hexapoda</taxon>
        <taxon>Insecta</taxon>
        <taxon>Pterygota</taxon>
        <taxon>Neoptera</taxon>
        <taxon>Endopterygota</taxon>
        <taxon>Diptera</taxon>
        <taxon>Brachycera</taxon>
        <taxon>Muscomorpha</taxon>
        <taxon>Muscoidea</taxon>
        <taxon>Muscidae</taxon>
        <taxon>Musca</taxon>
    </lineage>
</organism>
<name>A0ABM3V3J8_MUSDO</name>
<keyword evidence="26" id="KW-1185">Reference proteome</keyword>